<feature type="transmembrane region" description="Helical" evidence="7">
    <location>
        <begin position="649"/>
        <end position="668"/>
    </location>
</feature>
<keyword evidence="4 7" id="KW-0472">Membrane</keyword>
<dbReference type="Pfam" id="PF00361">
    <property type="entry name" value="Proton_antipo_M"/>
    <property type="match status" value="1"/>
</dbReference>
<dbReference type="EMBL" id="SSOD01000004">
    <property type="protein sequence ID" value="THF62569.1"/>
    <property type="molecule type" value="Genomic_DNA"/>
</dbReference>
<comment type="caution">
    <text evidence="10">The sequence shown here is derived from an EMBL/GenBank/DDBJ whole genome shotgun (WGS) entry which is preliminary data.</text>
</comment>
<dbReference type="GO" id="GO:0016020">
    <property type="term" value="C:membrane"/>
    <property type="evidence" value="ECO:0007669"/>
    <property type="project" value="UniProtKB-SubCell"/>
</dbReference>
<organism evidence="10 11">
    <name type="scientific">Pseudothauera rhizosphaerae</name>
    <dbReference type="NCBI Taxonomy" id="2565932"/>
    <lineage>
        <taxon>Bacteria</taxon>
        <taxon>Pseudomonadati</taxon>
        <taxon>Pseudomonadota</taxon>
        <taxon>Betaproteobacteria</taxon>
        <taxon>Rhodocyclales</taxon>
        <taxon>Zoogloeaceae</taxon>
        <taxon>Pseudothauera</taxon>
    </lineage>
</organism>
<keyword evidence="11" id="KW-1185">Reference proteome</keyword>
<feature type="transmembrane region" description="Helical" evidence="7">
    <location>
        <begin position="314"/>
        <end position="336"/>
    </location>
</feature>
<comment type="subcellular location">
    <subcellularLocation>
        <location evidence="1">Endomembrane system</location>
        <topology evidence="1">Multi-pass membrane protein</topology>
    </subcellularLocation>
    <subcellularLocation>
        <location evidence="5">Membrane</location>
        <topology evidence="5">Multi-pass membrane protein</topology>
    </subcellularLocation>
</comment>
<dbReference type="InterPro" id="IPR001750">
    <property type="entry name" value="ND/Mrp_TM"/>
</dbReference>
<dbReference type="InterPro" id="IPR003945">
    <property type="entry name" value="NU5C-like"/>
</dbReference>
<evidence type="ECO:0000256" key="2">
    <source>
        <dbReference type="ARBA" id="ARBA00022692"/>
    </source>
</evidence>
<dbReference type="NCBIfam" id="TIGR01974">
    <property type="entry name" value="NDH_I_L"/>
    <property type="match status" value="1"/>
</dbReference>
<reference evidence="10 11" key="1">
    <citation type="submission" date="2019-04" db="EMBL/GenBank/DDBJ databases">
        <title>Azoarcus rhizosphaerae sp. nov. isolated from rhizosphere of Ficus religiosa.</title>
        <authorList>
            <person name="Lin S.-Y."/>
            <person name="Hameed A."/>
            <person name="Hsu Y.-H."/>
            <person name="Young C.-C."/>
        </authorList>
    </citation>
    <scope>NUCLEOTIDE SEQUENCE [LARGE SCALE GENOMIC DNA]</scope>
    <source>
        <strain evidence="10 11">CC-YHH848</strain>
    </source>
</reference>
<evidence type="ECO:0000256" key="4">
    <source>
        <dbReference type="ARBA" id="ARBA00023136"/>
    </source>
</evidence>
<dbReference type="InterPro" id="IPR018393">
    <property type="entry name" value="NADHpl_OxRdtase_5_subgr"/>
</dbReference>
<dbReference type="Proteomes" id="UP000307956">
    <property type="component" value="Unassembled WGS sequence"/>
</dbReference>
<feature type="transmembrane region" description="Helical" evidence="7">
    <location>
        <begin position="422"/>
        <end position="445"/>
    </location>
</feature>
<dbReference type="OrthoDB" id="9811798at2"/>
<evidence type="ECO:0000256" key="3">
    <source>
        <dbReference type="ARBA" id="ARBA00022989"/>
    </source>
</evidence>
<feature type="transmembrane region" description="Helical" evidence="7">
    <location>
        <begin position="141"/>
        <end position="160"/>
    </location>
</feature>
<feature type="domain" description="NADH:quinone oxidoreductase/Mrp antiporter transmembrane" evidence="8">
    <location>
        <begin position="135"/>
        <end position="417"/>
    </location>
</feature>
<feature type="transmembrane region" description="Helical" evidence="7">
    <location>
        <begin position="118"/>
        <end position="135"/>
    </location>
</feature>
<keyword evidence="3 7" id="KW-1133">Transmembrane helix</keyword>
<dbReference type="GO" id="GO:0003954">
    <property type="term" value="F:NADH dehydrogenase activity"/>
    <property type="evidence" value="ECO:0007669"/>
    <property type="project" value="TreeGrafter"/>
</dbReference>
<evidence type="ECO:0000256" key="7">
    <source>
        <dbReference type="SAM" id="Phobius"/>
    </source>
</evidence>
<dbReference type="GO" id="GO:0042773">
    <property type="term" value="P:ATP synthesis coupled electron transport"/>
    <property type="evidence" value="ECO:0007669"/>
    <property type="project" value="InterPro"/>
</dbReference>
<feature type="transmembrane region" description="Helical" evidence="7">
    <location>
        <begin position="381"/>
        <end position="402"/>
    </location>
</feature>
<evidence type="ECO:0000256" key="1">
    <source>
        <dbReference type="ARBA" id="ARBA00004127"/>
    </source>
</evidence>
<dbReference type="RefSeq" id="WP_136384123.1">
    <property type="nucleotide sequence ID" value="NZ_SSOD01000004.1"/>
</dbReference>
<dbReference type="PANTHER" id="PTHR42829">
    <property type="entry name" value="NADH-UBIQUINONE OXIDOREDUCTASE CHAIN 5"/>
    <property type="match status" value="1"/>
</dbReference>
<dbReference type="InterPro" id="IPR001516">
    <property type="entry name" value="Proton_antipo_N"/>
</dbReference>
<dbReference type="GO" id="GO:0008137">
    <property type="term" value="F:NADH dehydrogenase (ubiquinone) activity"/>
    <property type="evidence" value="ECO:0007669"/>
    <property type="project" value="InterPro"/>
</dbReference>
<feature type="transmembrane region" description="Helical" evidence="7">
    <location>
        <begin position="214"/>
        <end position="235"/>
    </location>
</feature>
<evidence type="ECO:0000259" key="8">
    <source>
        <dbReference type="Pfam" id="PF00361"/>
    </source>
</evidence>
<feature type="transmembrane region" description="Helical" evidence="7">
    <location>
        <begin position="6"/>
        <end position="26"/>
    </location>
</feature>
<feature type="transmembrane region" description="Helical" evidence="7">
    <location>
        <begin position="256"/>
        <end position="274"/>
    </location>
</feature>
<feature type="transmembrane region" description="Helical" evidence="7">
    <location>
        <begin position="172"/>
        <end position="194"/>
    </location>
</feature>
<protein>
    <submittedName>
        <fullName evidence="10">NADH-quinone oxidoreductase subunit L</fullName>
    </submittedName>
</protein>
<evidence type="ECO:0000256" key="6">
    <source>
        <dbReference type="SAM" id="MobiDB-lite"/>
    </source>
</evidence>
<feature type="transmembrane region" description="Helical" evidence="7">
    <location>
        <begin position="487"/>
        <end position="508"/>
    </location>
</feature>
<dbReference type="PRINTS" id="PR01434">
    <property type="entry name" value="NADHDHGNASE5"/>
</dbReference>
<keyword evidence="2 5" id="KW-0812">Transmembrane</keyword>
<feature type="transmembrane region" description="Helical" evidence="7">
    <location>
        <begin position="342"/>
        <end position="361"/>
    </location>
</feature>
<evidence type="ECO:0000256" key="5">
    <source>
        <dbReference type="RuleBase" id="RU000320"/>
    </source>
</evidence>
<accession>A0A4S4ATQ1</accession>
<dbReference type="Gene3D" id="1.20.5.2700">
    <property type="match status" value="1"/>
</dbReference>
<dbReference type="PANTHER" id="PTHR42829:SF2">
    <property type="entry name" value="NADH-UBIQUINONE OXIDOREDUCTASE CHAIN 5"/>
    <property type="match status" value="1"/>
</dbReference>
<feature type="region of interest" description="Disordered" evidence="6">
    <location>
        <begin position="456"/>
        <end position="481"/>
    </location>
</feature>
<dbReference type="AlphaFoldDB" id="A0A4S4ATQ1"/>
<evidence type="ECO:0000313" key="11">
    <source>
        <dbReference type="Proteomes" id="UP000307956"/>
    </source>
</evidence>
<feature type="domain" description="NADH-Ubiquinone oxidoreductase (complex I) chain 5 N-terminal" evidence="9">
    <location>
        <begin position="69"/>
        <end position="119"/>
    </location>
</feature>
<dbReference type="GO" id="GO:0015990">
    <property type="term" value="P:electron transport coupled proton transport"/>
    <property type="evidence" value="ECO:0007669"/>
    <property type="project" value="TreeGrafter"/>
</dbReference>
<name>A0A4S4ATQ1_9RHOO</name>
<dbReference type="NCBIfam" id="NF005141">
    <property type="entry name" value="PRK06590.1"/>
    <property type="match status" value="1"/>
</dbReference>
<evidence type="ECO:0000259" key="9">
    <source>
        <dbReference type="Pfam" id="PF00662"/>
    </source>
</evidence>
<feature type="transmembrane region" description="Helical" evidence="7">
    <location>
        <begin position="86"/>
        <end position="106"/>
    </location>
</feature>
<dbReference type="PRINTS" id="PR01435">
    <property type="entry name" value="NPOXDRDTASE5"/>
</dbReference>
<sequence>MTDMQMLYLLVPLAPLAGAILAGLFGKAIGRTGAHVVTILGVAAAFVASVVIYQDVAAGNTFNGTVYTWMQAGGISFEIGFLIDSLTVMMMLVVTFVSLMVHIYTIGYMHEDPGYQRFFSYISLFTFSMLMLVMSNNFLQLFFGWEAVGLVSYLLIGFWYERPTAIYANLKAFLVNRVGDFGFLLGIGLIAAYTGSLNYAEVFALADSLAAQDMAVTGWPLITAICICLFIGAMGKSAQVPLHVWLPDSMEGPTPISALIHAATMVTAGIFMVARMSPLFELSDVALSFVLVIGATTALFMGFLGIVQNDIKRVVAYSTLSQLGYMTVALGVSAYSAAVFHLMTHAFFKALLFLGAGSVIIGMHHDQDMRNMGGLRKYMPITWITSLLGSLALIGFPFFAGFYSKDSIIEAVHAANIPGAGYALFCVLAGVFVTAFYSFRMYFLVFHGEERFGKNHHDHEGDHDDEEPAGDHHHGLAPGQKPHESPWVVTLPLVLLAIPSVLIGFFTIEPMLFGEWFKDVIFVGDNHVGLKELAESFHGPLAMAIHGLQTAPFWLAMGGVALAWFFYMKRPDIPAAIQRTFRPLYTLLDNKYYFDRFNEVFFAAGSRLLGRGLWKGGDQALIDGVAVNGTARLVGWVAQASRLFQTGHIYQYAFAMIIGVFVLLTFWFNRG</sequence>
<evidence type="ECO:0000313" key="10">
    <source>
        <dbReference type="EMBL" id="THF62569.1"/>
    </source>
</evidence>
<feature type="transmembrane region" description="Helical" evidence="7">
    <location>
        <begin position="33"/>
        <end position="53"/>
    </location>
</feature>
<gene>
    <name evidence="10" type="primary">nuoL</name>
    <name evidence="10" type="ORF">E6O51_06275</name>
</gene>
<feature type="transmembrane region" description="Helical" evidence="7">
    <location>
        <begin position="551"/>
        <end position="568"/>
    </location>
</feature>
<dbReference type="GO" id="GO:0012505">
    <property type="term" value="C:endomembrane system"/>
    <property type="evidence" value="ECO:0007669"/>
    <property type="project" value="UniProtKB-SubCell"/>
</dbReference>
<proteinExistence type="predicted"/>
<dbReference type="Pfam" id="PF00662">
    <property type="entry name" value="Proton_antipo_N"/>
    <property type="match status" value="1"/>
</dbReference>
<feature type="transmembrane region" description="Helical" evidence="7">
    <location>
        <begin position="286"/>
        <end position="307"/>
    </location>
</feature>